<dbReference type="Pfam" id="PF07362">
    <property type="entry name" value="CcdA"/>
    <property type="match status" value="1"/>
</dbReference>
<gene>
    <name evidence="2" type="ORF">HELGO_WM42280</name>
</gene>
<evidence type="ECO:0000256" key="1">
    <source>
        <dbReference type="ARBA" id="ARBA00022649"/>
    </source>
</evidence>
<organism evidence="2">
    <name type="scientific">uncultured Thiotrichaceae bacterium</name>
    <dbReference type="NCBI Taxonomy" id="298394"/>
    <lineage>
        <taxon>Bacteria</taxon>
        <taxon>Pseudomonadati</taxon>
        <taxon>Pseudomonadota</taxon>
        <taxon>Gammaproteobacteria</taxon>
        <taxon>Thiotrichales</taxon>
        <taxon>Thiotrichaceae</taxon>
        <taxon>environmental samples</taxon>
    </lineage>
</organism>
<dbReference type="AlphaFoldDB" id="A0A6S6TS96"/>
<name>A0A6S6TS96_9GAMM</name>
<sequence length="83" mass="9543">MNSTEFYDSSAPKRASNLSINSGLLTEARKYKINLSGLLEQALIQKLAEKKRDEWLKENQQALDDYNQRIEARGVFSDGMRTF</sequence>
<dbReference type="InterPro" id="IPR009956">
    <property type="entry name" value="Post-segregation_anti-tox_CcdA"/>
</dbReference>
<dbReference type="EMBL" id="CACVAT010000379">
    <property type="protein sequence ID" value="CAA6823672.1"/>
    <property type="molecule type" value="Genomic_DNA"/>
</dbReference>
<protein>
    <submittedName>
        <fullName evidence="2">Acetoacetyl-CoA synthase</fullName>
    </submittedName>
</protein>
<keyword evidence="1" id="KW-1277">Toxin-antitoxin system</keyword>
<accession>A0A6S6TS96</accession>
<proteinExistence type="predicted"/>
<reference evidence="2" key="1">
    <citation type="submission" date="2020-01" db="EMBL/GenBank/DDBJ databases">
        <authorList>
            <person name="Meier V. D."/>
            <person name="Meier V D."/>
        </authorList>
    </citation>
    <scope>NUCLEOTIDE SEQUENCE</scope>
    <source>
        <strain evidence="2">HLG_WM_MAG_09</strain>
    </source>
</reference>
<evidence type="ECO:0000313" key="2">
    <source>
        <dbReference type="EMBL" id="CAA6823672.1"/>
    </source>
</evidence>